<evidence type="ECO:0000256" key="3">
    <source>
        <dbReference type="ARBA" id="ARBA00004496"/>
    </source>
</evidence>
<evidence type="ECO:0000256" key="9">
    <source>
        <dbReference type="ARBA" id="ARBA00022898"/>
    </source>
</evidence>
<comment type="function">
    <text evidence="11">Phosphorylase is an important allosteric enzyme in carbohydrate metabolism. Enzymes from different sources differ in their regulatory mechanisms and in their natural substrates. However, all known phosphorylases share catalytic and structural properties.</text>
</comment>
<dbReference type="EMBL" id="JACRTL010000003">
    <property type="protein sequence ID" value="MBC8610966.1"/>
    <property type="molecule type" value="Genomic_DNA"/>
</dbReference>
<evidence type="ECO:0000256" key="4">
    <source>
        <dbReference type="ARBA" id="ARBA00006047"/>
    </source>
</evidence>
<keyword evidence="15" id="KW-1185">Reference proteome</keyword>
<dbReference type="CDD" id="cd04300">
    <property type="entry name" value="GT35_Glycogen_Phosphorylase"/>
    <property type="match status" value="1"/>
</dbReference>
<dbReference type="NCBIfam" id="TIGR02093">
    <property type="entry name" value="P_ylase"/>
    <property type="match status" value="1"/>
</dbReference>
<accession>A0A8J6PEY8</accession>
<proteinExistence type="inferred from homology"/>
<dbReference type="InterPro" id="IPR035090">
    <property type="entry name" value="Pyridoxal_P_attach_site"/>
</dbReference>
<evidence type="ECO:0000256" key="1">
    <source>
        <dbReference type="ARBA" id="ARBA00001275"/>
    </source>
</evidence>
<dbReference type="Pfam" id="PF00343">
    <property type="entry name" value="Phosphorylase"/>
    <property type="match status" value="1"/>
</dbReference>
<evidence type="ECO:0000256" key="7">
    <source>
        <dbReference type="ARBA" id="ARBA00022676"/>
    </source>
</evidence>
<evidence type="ECO:0000256" key="12">
    <source>
        <dbReference type="PIRSR" id="PIRSR000460-1"/>
    </source>
</evidence>
<keyword evidence="7 13" id="KW-0328">Glycosyltransferase</keyword>
<comment type="similarity">
    <text evidence="4 13">Belongs to the glycogen phosphorylase family.</text>
</comment>
<name>A0A8J6PEY8_9FIRM</name>
<comment type="function">
    <text evidence="13">Allosteric enzyme that catalyzes the rate-limiting step in glycogen catabolism, the phosphorolytic cleavage of glycogen to produce glucose-1-phosphate, and plays a central role in maintaining cellular and organismal glucose homeostasis.</text>
</comment>
<dbReference type="RefSeq" id="WP_187536495.1">
    <property type="nucleotide sequence ID" value="NZ_JACRTL010000003.1"/>
</dbReference>
<comment type="subcellular location">
    <subcellularLocation>
        <location evidence="3">Cytoplasm</location>
    </subcellularLocation>
</comment>
<evidence type="ECO:0000256" key="13">
    <source>
        <dbReference type="RuleBase" id="RU000587"/>
    </source>
</evidence>
<dbReference type="SUPFAM" id="SSF53756">
    <property type="entry name" value="UDP-Glycosyltransferase/glycogen phosphorylase"/>
    <property type="match status" value="1"/>
</dbReference>
<dbReference type="PIRSF" id="PIRSF000460">
    <property type="entry name" value="Pprylas_GlgP"/>
    <property type="match status" value="1"/>
</dbReference>
<keyword evidence="8 13" id="KW-0808">Transferase</keyword>
<dbReference type="GO" id="GO:0005980">
    <property type="term" value="P:glycogen catabolic process"/>
    <property type="evidence" value="ECO:0007669"/>
    <property type="project" value="TreeGrafter"/>
</dbReference>
<dbReference type="PROSITE" id="PS00102">
    <property type="entry name" value="PHOSPHORYLASE"/>
    <property type="match status" value="1"/>
</dbReference>
<sequence>MNQTASAIMQKTEELLQAESFKTLQQATPKELHYALSKAVMAQIHSRWTKSEENHAAGKRAYYFSAEFLMGRAVFNNLYCLGVLDEVRKALEEKGVDLTMLEEIEDDALGNGGLGRLAACFLDSAATQNIPLDGYGIRYQYGLFKQYFENGFQKEMPDDWQRFGDPWSIRREEESVLIHFARQTVKAVPYDMPIIGCRTENVGTLRLWQSEAVHDFDLALFNEQKYDKAVKERNDAENISKVLYPNDDTNAGKRLRLKQQYFFSSASLQDILRKFKKQYGNDFSKLPEVAAIQLNDTHPTVSIPELLRLLVNGEGVAFQEAFEIACKTFAYTNHTIMPEALEKWNVSLFRSVIPQVYKMVVLLDRHLVEDLTQRGVSQEELAQYRIIDGDLIHMARMAIYASSATNGVAQIHTEILKNDALKEWYALYPERFQNKTNGITQRRWLGLCNPQLSAMITELIGDGWLTDLEELKKLEAYQDDENILKRLNQIKLENKRTLCDYVKREEDFALDPNFIFDIQVKRLHEYKRQLLNAFSIMDLYFTMKEGGLKDFTPTVFLFGAKSAPGYYRAKGIIKYINCIAELVNNDPDVKDRLAVKFVSNYRVSYAEKLIPAADVSEQISTAGTEASGTGNMKFMLNGAVTLGTYDGANVEIVEQAGEENNYIFGARVEEIAQIAPSYDPKTVYEQDPRIKRVVDTLIDGTFDDEGTGMFRELYTSLLEGASWHKADNYYLLYDLKDYLDKKLQVNHDYKDSLAFAKKRLLNIANAGKFSSDRTVKQYAREIWGLL</sequence>
<gene>
    <name evidence="14" type="ORF">H8702_07505</name>
</gene>
<dbReference type="Gene3D" id="3.40.50.2000">
    <property type="entry name" value="Glycogen Phosphorylase B"/>
    <property type="match status" value="2"/>
</dbReference>
<keyword evidence="6" id="KW-0021">Allosteric enzyme</keyword>
<keyword evidence="5" id="KW-0963">Cytoplasm</keyword>
<keyword evidence="10 13" id="KW-0119">Carbohydrate metabolism</keyword>
<evidence type="ECO:0000313" key="14">
    <source>
        <dbReference type="EMBL" id="MBC8610966.1"/>
    </source>
</evidence>
<dbReference type="InterPro" id="IPR011833">
    <property type="entry name" value="Glycg_phsphrylas"/>
</dbReference>
<dbReference type="PANTHER" id="PTHR11468">
    <property type="entry name" value="GLYCOGEN PHOSPHORYLASE"/>
    <property type="match status" value="1"/>
</dbReference>
<dbReference type="GO" id="GO:0030170">
    <property type="term" value="F:pyridoxal phosphate binding"/>
    <property type="evidence" value="ECO:0007669"/>
    <property type="project" value="InterPro"/>
</dbReference>
<feature type="modified residue" description="N6-(pyridoxal phosphate)lysine" evidence="12">
    <location>
        <position position="633"/>
    </location>
</feature>
<evidence type="ECO:0000256" key="5">
    <source>
        <dbReference type="ARBA" id="ARBA00022490"/>
    </source>
</evidence>
<dbReference type="InterPro" id="IPR000811">
    <property type="entry name" value="Glyco_trans_35"/>
</dbReference>
<dbReference type="Proteomes" id="UP000632659">
    <property type="component" value="Unassembled WGS sequence"/>
</dbReference>
<dbReference type="GO" id="GO:0008184">
    <property type="term" value="F:glycogen phosphorylase activity"/>
    <property type="evidence" value="ECO:0007669"/>
    <property type="project" value="InterPro"/>
</dbReference>
<dbReference type="FunFam" id="3.40.50.2000:FF:000003">
    <property type="entry name" value="Alpha-1,4 glucan phosphorylase"/>
    <property type="match status" value="1"/>
</dbReference>
<evidence type="ECO:0000256" key="6">
    <source>
        <dbReference type="ARBA" id="ARBA00022533"/>
    </source>
</evidence>
<dbReference type="EC" id="2.4.1.1" evidence="13"/>
<evidence type="ECO:0000256" key="8">
    <source>
        <dbReference type="ARBA" id="ARBA00022679"/>
    </source>
</evidence>
<evidence type="ECO:0000256" key="10">
    <source>
        <dbReference type="ARBA" id="ARBA00023277"/>
    </source>
</evidence>
<protein>
    <recommendedName>
        <fullName evidence="13">Alpha-1,4 glucan phosphorylase</fullName>
        <ecNumber evidence="13">2.4.1.1</ecNumber>
    </recommendedName>
</protein>
<evidence type="ECO:0000256" key="2">
    <source>
        <dbReference type="ARBA" id="ARBA00001933"/>
    </source>
</evidence>
<dbReference type="PANTHER" id="PTHR11468:SF3">
    <property type="entry name" value="GLYCOGEN PHOSPHORYLASE, LIVER FORM"/>
    <property type="match status" value="1"/>
</dbReference>
<dbReference type="GO" id="GO:0005737">
    <property type="term" value="C:cytoplasm"/>
    <property type="evidence" value="ECO:0007669"/>
    <property type="project" value="UniProtKB-SubCell"/>
</dbReference>
<comment type="cofactor">
    <cofactor evidence="2 13">
        <name>pyridoxal 5'-phosphate</name>
        <dbReference type="ChEBI" id="CHEBI:597326"/>
    </cofactor>
</comment>
<keyword evidence="9 12" id="KW-0663">Pyridoxal phosphate</keyword>
<dbReference type="AlphaFoldDB" id="A0A8J6PEY8"/>
<dbReference type="FunFam" id="3.40.50.2000:FF:000153">
    <property type="entry name" value="Alpha-1,4 glucan phosphorylase"/>
    <property type="match status" value="1"/>
</dbReference>
<reference evidence="14" key="1">
    <citation type="submission" date="2020-08" db="EMBL/GenBank/DDBJ databases">
        <title>Genome public.</title>
        <authorList>
            <person name="Liu C."/>
            <person name="Sun Q."/>
        </authorList>
    </citation>
    <scope>NUCLEOTIDE SEQUENCE</scope>
    <source>
        <strain evidence="14">NSJ-15</strain>
    </source>
</reference>
<evidence type="ECO:0000256" key="11">
    <source>
        <dbReference type="ARBA" id="ARBA00025174"/>
    </source>
</evidence>
<organism evidence="14 15">
    <name type="scientific">Massiliimalia timonensis</name>
    <dbReference type="NCBI Taxonomy" id="1987501"/>
    <lineage>
        <taxon>Bacteria</taxon>
        <taxon>Bacillati</taxon>
        <taxon>Bacillota</taxon>
        <taxon>Clostridia</taxon>
        <taxon>Eubacteriales</taxon>
        <taxon>Oscillospiraceae</taxon>
        <taxon>Massiliimalia</taxon>
    </lineage>
</organism>
<comment type="catalytic activity">
    <reaction evidence="1 13">
        <text>[(1-&gt;4)-alpha-D-glucosyl](n) + phosphate = [(1-&gt;4)-alpha-D-glucosyl](n-1) + alpha-D-glucose 1-phosphate</text>
        <dbReference type="Rhea" id="RHEA:41732"/>
        <dbReference type="Rhea" id="RHEA-COMP:9584"/>
        <dbReference type="Rhea" id="RHEA-COMP:9586"/>
        <dbReference type="ChEBI" id="CHEBI:15444"/>
        <dbReference type="ChEBI" id="CHEBI:43474"/>
        <dbReference type="ChEBI" id="CHEBI:58601"/>
        <dbReference type="EC" id="2.4.1.1"/>
    </reaction>
</comment>
<comment type="caution">
    <text evidence="14">The sequence shown here is derived from an EMBL/GenBank/DDBJ whole genome shotgun (WGS) entry which is preliminary data.</text>
</comment>
<evidence type="ECO:0000313" key="15">
    <source>
        <dbReference type="Proteomes" id="UP000632659"/>
    </source>
</evidence>